<dbReference type="GO" id="GO:0046872">
    <property type="term" value="F:metal ion binding"/>
    <property type="evidence" value="ECO:0007669"/>
    <property type="project" value="UniProtKB-KW"/>
</dbReference>
<gene>
    <name evidence="3" type="ORF">Syun_021830</name>
</gene>
<dbReference type="GO" id="GO:0008168">
    <property type="term" value="F:methyltransferase activity"/>
    <property type="evidence" value="ECO:0007669"/>
    <property type="project" value="InterPro"/>
</dbReference>
<comment type="caution">
    <text evidence="3">The sequence shown here is derived from an EMBL/GenBank/DDBJ whole genome shotgun (WGS) entry which is preliminary data.</text>
</comment>
<keyword evidence="1" id="KW-0479">Metal-binding</keyword>
<dbReference type="Pfam" id="PF03492">
    <property type="entry name" value="Methyltransf_7"/>
    <property type="match status" value="1"/>
</dbReference>
<evidence type="ECO:0000313" key="4">
    <source>
        <dbReference type="Proteomes" id="UP001420932"/>
    </source>
</evidence>
<keyword evidence="4" id="KW-1185">Reference proteome</keyword>
<organism evidence="3 4">
    <name type="scientific">Stephania yunnanensis</name>
    <dbReference type="NCBI Taxonomy" id="152371"/>
    <lineage>
        <taxon>Eukaryota</taxon>
        <taxon>Viridiplantae</taxon>
        <taxon>Streptophyta</taxon>
        <taxon>Embryophyta</taxon>
        <taxon>Tracheophyta</taxon>
        <taxon>Spermatophyta</taxon>
        <taxon>Magnoliopsida</taxon>
        <taxon>Ranunculales</taxon>
        <taxon>Menispermaceae</taxon>
        <taxon>Menispermoideae</taxon>
        <taxon>Cissampelideae</taxon>
        <taxon>Stephania</taxon>
    </lineage>
</organism>
<dbReference type="InterPro" id="IPR029063">
    <property type="entry name" value="SAM-dependent_MTases_sf"/>
</dbReference>
<dbReference type="AlphaFoldDB" id="A0AAP0IGH3"/>
<accession>A0AAP0IGH3</accession>
<proteinExistence type="predicted"/>
<dbReference type="PANTHER" id="PTHR31009">
    <property type="entry name" value="S-ADENOSYL-L-METHIONINE:CARBOXYL METHYLTRANSFERASE FAMILY PROTEIN"/>
    <property type="match status" value="1"/>
</dbReference>
<dbReference type="Proteomes" id="UP001420932">
    <property type="component" value="Unassembled WGS sequence"/>
</dbReference>
<dbReference type="Gene3D" id="1.10.1200.270">
    <property type="entry name" value="Methyltransferase, alpha-helical capping domain"/>
    <property type="match status" value="1"/>
</dbReference>
<evidence type="ECO:0000313" key="3">
    <source>
        <dbReference type="EMBL" id="KAK9115033.1"/>
    </source>
</evidence>
<dbReference type="EMBL" id="JBBNAF010000009">
    <property type="protein sequence ID" value="KAK9115033.1"/>
    <property type="molecule type" value="Genomic_DNA"/>
</dbReference>
<reference evidence="3 4" key="1">
    <citation type="submission" date="2024-01" db="EMBL/GenBank/DDBJ databases">
        <title>Genome assemblies of Stephania.</title>
        <authorList>
            <person name="Yang L."/>
        </authorList>
    </citation>
    <scope>NUCLEOTIDE SEQUENCE [LARGE SCALE GENOMIC DNA]</scope>
    <source>
        <strain evidence="3">YNDBR</strain>
        <tissue evidence="3">Leaf</tissue>
    </source>
</reference>
<sequence length="364" mass="41041">METNKVVIESLAMNGGVGDHSYANNSSLQRSGFEAAKALIYRAIKENLDVKVLSCGSSFRITDLGCSVGPNTFIAVQNIVEAIEQKHHCERLKRPLPEFHVYFNDHVSNDFNTLFTSLPLERRYFAAGVPGSFHTRLFPEKYINLVYSFASLQWLSKVPDEVVNITSPCWNKGRIYYTNAPSDQVMVAYRGQFAKDMERFLDARAKEVVHGGLMALSFPCIPDGLPYSRSQIGVFFDLLSSALMDMAKTGRVDEAKADSFNVPFYSTASPREVETLVEKNGCFTIERNETWPCPILEGNGASEMYSKHYRAFMEGLIKEHFGSSDEIIEELFKIFTNKISDSFAVLEESNMSILFVLLKRKEDS</sequence>
<keyword evidence="2" id="KW-0460">Magnesium</keyword>
<evidence type="ECO:0000256" key="1">
    <source>
        <dbReference type="ARBA" id="ARBA00022723"/>
    </source>
</evidence>
<dbReference type="Gene3D" id="3.40.50.150">
    <property type="entry name" value="Vaccinia Virus protein VP39"/>
    <property type="match status" value="1"/>
</dbReference>
<dbReference type="InterPro" id="IPR042086">
    <property type="entry name" value="MeTrfase_capping"/>
</dbReference>
<evidence type="ECO:0000256" key="2">
    <source>
        <dbReference type="ARBA" id="ARBA00022842"/>
    </source>
</evidence>
<protein>
    <submittedName>
        <fullName evidence="3">Uncharacterized protein</fullName>
    </submittedName>
</protein>
<name>A0AAP0IGH3_9MAGN</name>
<dbReference type="InterPro" id="IPR005299">
    <property type="entry name" value="MeTrfase_7"/>
</dbReference>
<dbReference type="SUPFAM" id="SSF53335">
    <property type="entry name" value="S-adenosyl-L-methionine-dependent methyltransferases"/>
    <property type="match status" value="1"/>
</dbReference>